<evidence type="ECO:0000256" key="1">
    <source>
        <dbReference type="ARBA" id="ARBA00004141"/>
    </source>
</evidence>
<evidence type="ECO:0000256" key="3">
    <source>
        <dbReference type="ARBA" id="ARBA00022989"/>
    </source>
</evidence>
<keyword evidence="4 5" id="KW-0472">Membrane</keyword>
<dbReference type="GO" id="GO:0016874">
    <property type="term" value="F:ligase activity"/>
    <property type="evidence" value="ECO:0007669"/>
    <property type="project" value="UniProtKB-KW"/>
</dbReference>
<feature type="transmembrane region" description="Helical" evidence="5">
    <location>
        <begin position="26"/>
        <end position="45"/>
    </location>
</feature>
<sequence length="473" mass="51940">MDPLTGFLVALAVCGAGFVLGTARGGLGHGVGTAVILSWLMPVWIKIDIAGLPYDVKIIVALAVLIVFTLRDPRQLLVAPAWSDLAIIGLFTAHVLSDCTATGQIDWRHFFRAYGEWGLPYAAGRYAIRRAEDLREVAPIGLVVTLIICGGMLFESFTSINPWEVVFGERPVDGSPRHLMRFGFQRAFGPTMQTIFCGMLAVLLTPWLWSMAAPRQERFDAKRLAWLVPGLLASISTFSRGVQLSWVVATTASLSLRNLWVRRIAIAGAAAVLLIGLFASNQIIKVVDRWGDQDQQQRLDEWKARQNKQPSDQPPPDQRTFGRSSALNRLALVPAYAKSVQAGGLTGFGTAAVTDFPPRVPHLPEQALKRGGQSAGFIDNFYLLLTLRFGPLGLAMFLILATLSLVQLAIVVRETQFELAEGAFGAVVGTLVGLLTVWMPYDFGFVLLWWFGTSATLFTARHSDREWMAPMTR</sequence>
<accession>A0A1I3DDX6</accession>
<keyword evidence="3 5" id="KW-1133">Transmembrane helix</keyword>
<dbReference type="RefSeq" id="WP_092048219.1">
    <property type="nucleotide sequence ID" value="NZ_FOQD01000003.1"/>
</dbReference>
<feature type="transmembrane region" description="Helical" evidence="5">
    <location>
        <begin position="192"/>
        <end position="212"/>
    </location>
</feature>
<reference evidence="8" key="1">
    <citation type="submission" date="2016-10" db="EMBL/GenBank/DDBJ databases">
        <authorList>
            <person name="Varghese N."/>
            <person name="Submissions S."/>
        </authorList>
    </citation>
    <scope>NUCLEOTIDE SEQUENCE [LARGE SCALE GENOMIC DNA]</scope>
    <source>
        <strain evidence="8">DSM 26348</strain>
    </source>
</reference>
<evidence type="ECO:0000256" key="4">
    <source>
        <dbReference type="ARBA" id="ARBA00023136"/>
    </source>
</evidence>
<feature type="transmembrane region" description="Helical" evidence="5">
    <location>
        <begin position="424"/>
        <end position="451"/>
    </location>
</feature>
<comment type="subcellular location">
    <subcellularLocation>
        <location evidence="1">Membrane</location>
        <topology evidence="1">Multi-pass membrane protein</topology>
    </subcellularLocation>
</comment>
<protein>
    <submittedName>
        <fullName evidence="7">O-Antigen ligase</fullName>
    </submittedName>
</protein>
<feature type="transmembrane region" description="Helical" evidence="5">
    <location>
        <begin position="224"/>
        <end position="248"/>
    </location>
</feature>
<keyword evidence="7" id="KW-0436">Ligase</keyword>
<dbReference type="STRING" id="1576369.SAMN05421753_103198"/>
<gene>
    <name evidence="7" type="ORF">SAMN05421753_103198</name>
</gene>
<dbReference type="AlphaFoldDB" id="A0A1I3DDX6"/>
<evidence type="ECO:0000313" key="8">
    <source>
        <dbReference type="Proteomes" id="UP000199518"/>
    </source>
</evidence>
<dbReference type="Pfam" id="PF04932">
    <property type="entry name" value="Wzy_C"/>
    <property type="match status" value="1"/>
</dbReference>
<dbReference type="OrthoDB" id="283956at2"/>
<evidence type="ECO:0000259" key="6">
    <source>
        <dbReference type="Pfam" id="PF04932"/>
    </source>
</evidence>
<keyword evidence="8" id="KW-1185">Reference proteome</keyword>
<organism evidence="7 8">
    <name type="scientific">Planctomicrobium piriforme</name>
    <dbReference type="NCBI Taxonomy" id="1576369"/>
    <lineage>
        <taxon>Bacteria</taxon>
        <taxon>Pseudomonadati</taxon>
        <taxon>Planctomycetota</taxon>
        <taxon>Planctomycetia</taxon>
        <taxon>Planctomycetales</taxon>
        <taxon>Planctomycetaceae</taxon>
        <taxon>Planctomicrobium</taxon>
    </lineage>
</organism>
<proteinExistence type="predicted"/>
<keyword evidence="2 5" id="KW-0812">Transmembrane</keyword>
<name>A0A1I3DDX6_9PLAN</name>
<evidence type="ECO:0000313" key="7">
    <source>
        <dbReference type="EMBL" id="SFH84944.1"/>
    </source>
</evidence>
<feature type="transmembrane region" description="Helical" evidence="5">
    <location>
        <begin position="137"/>
        <end position="154"/>
    </location>
</feature>
<feature type="transmembrane region" description="Helical" evidence="5">
    <location>
        <begin position="260"/>
        <end position="279"/>
    </location>
</feature>
<dbReference type="GO" id="GO:0016020">
    <property type="term" value="C:membrane"/>
    <property type="evidence" value="ECO:0007669"/>
    <property type="project" value="UniProtKB-SubCell"/>
</dbReference>
<dbReference type="Proteomes" id="UP000199518">
    <property type="component" value="Unassembled WGS sequence"/>
</dbReference>
<feature type="transmembrane region" description="Helical" evidence="5">
    <location>
        <begin position="392"/>
        <end position="412"/>
    </location>
</feature>
<feature type="transmembrane region" description="Helical" evidence="5">
    <location>
        <begin position="52"/>
        <end position="70"/>
    </location>
</feature>
<evidence type="ECO:0000256" key="5">
    <source>
        <dbReference type="SAM" id="Phobius"/>
    </source>
</evidence>
<feature type="domain" description="O-antigen ligase-related" evidence="6">
    <location>
        <begin position="228"/>
        <end position="398"/>
    </location>
</feature>
<dbReference type="InterPro" id="IPR007016">
    <property type="entry name" value="O-antigen_ligase-rel_domated"/>
</dbReference>
<evidence type="ECO:0000256" key="2">
    <source>
        <dbReference type="ARBA" id="ARBA00022692"/>
    </source>
</evidence>
<dbReference type="EMBL" id="FOQD01000003">
    <property type="protein sequence ID" value="SFH84944.1"/>
    <property type="molecule type" value="Genomic_DNA"/>
</dbReference>